<dbReference type="Proteomes" id="UP000248039">
    <property type="component" value="Unassembled WGS sequence"/>
</dbReference>
<accession>A0A2V4N1M0</accession>
<evidence type="ECO:0000313" key="2">
    <source>
        <dbReference type="Proteomes" id="UP000248039"/>
    </source>
</evidence>
<keyword evidence="2" id="KW-1185">Reference proteome</keyword>
<gene>
    <name evidence="1" type="ORF">C7C46_28390</name>
</gene>
<name>A0A2V4N1M0_9ACTN</name>
<evidence type="ECO:0000313" key="1">
    <source>
        <dbReference type="EMBL" id="PYC69038.1"/>
    </source>
</evidence>
<comment type="caution">
    <text evidence="1">The sequence shown here is derived from an EMBL/GenBank/DDBJ whole genome shotgun (WGS) entry which is preliminary data.</text>
</comment>
<dbReference type="AlphaFoldDB" id="A0A2V4N1M0"/>
<reference evidence="1 2" key="1">
    <citation type="submission" date="2018-03" db="EMBL/GenBank/DDBJ databases">
        <title>Bioinformatic expansion and discovery of thiopeptide antibiotics.</title>
        <authorList>
            <person name="Schwalen C.J."/>
            <person name="Hudson G.A."/>
            <person name="Mitchell D.A."/>
        </authorList>
    </citation>
    <scope>NUCLEOTIDE SEQUENCE [LARGE SCALE GENOMIC DNA]</scope>
    <source>
        <strain evidence="1 2">ATCC 21389</strain>
    </source>
</reference>
<dbReference type="EMBL" id="PYBW01000132">
    <property type="protein sequence ID" value="PYC69038.1"/>
    <property type="molecule type" value="Genomic_DNA"/>
</dbReference>
<sequence>MPRRRPGAIRAALERQPPEWARELPPIDRLSREASAAIHLVEHRHDSSDLQPGRTSQFLAAYRKFLRQPARKLMLTASDCPSCPGCRYDDVAVVRDALEHLTGRLPYPARTELRRLLAGLDAEFRRRTLHDPDPSHWLDWSGDPYPWWYRRRYAGN</sequence>
<protein>
    <submittedName>
        <fullName evidence="1">Uncharacterized protein</fullName>
    </submittedName>
</protein>
<organism evidence="1 2">
    <name type="scientific">Streptomyces tateyamensis</name>
    <dbReference type="NCBI Taxonomy" id="565073"/>
    <lineage>
        <taxon>Bacteria</taxon>
        <taxon>Bacillati</taxon>
        <taxon>Actinomycetota</taxon>
        <taxon>Actinomycetes</taxon>
        <taxon>Kitasatosporales</taxon>
        <taxon>Streptomycetaceae</taxon>
        <taxon>Streptomyces</taxon>
    </lineage>
</organism>
<proteinExistence type="predicted"/>